<proteinExistence type="predicted"/>
<evidence type="ECO:0000313" key="3">
    <source>
        <dbReference type="Proteomes" id="UP000236755"/>
    </source>
</evidence>
<organism evidence="2 3">
    <name type="scientific">Haloplanus vescus</name>
    <dbReference type="NCBI Taxonomy" id="555874"/>
    <lineage>
        <taxon>Archaea</taxon>
        <taxon>Methanobacteriati</taxon>
        <taxon>Methanobacteriota</taxon>
        <taxon>Stenosarchaea group</taxon>
        <taxon>Halobacteria</taxon>
        <taxon>Halobacteriales</taxon>
        <taxon>Haloferacaceae</taxon>
        <taxon>Haloplanus</taxon>
    </lineage>
</organism>
<keyword evidence="1" id="KW-0812">Transmembrane</keyword>
<gene>
    <name evidence="2" type="ORF">SAMN04488065_2251</name>
</gene>
<dbReference type="STRING" id="555874.SAMN04488065_2251"/>
<dbReference type="RefSeq" id="WP_092634971.1">
    <property type="nucleotide sequence ID" value="NZ_FNQT01000003.1"/>
</dbReference>
<dbReference type="AlphaFoldDB" id="A0A1H3ZBG8"/>
<dbReference type="OrthoDB" id="303060at2157"/>
<keyword evidence="3" id="KW-1185">Reference proteome</keyword>
<dbReference type="Proteomes" id="UP000236755">
    <property type="component" value="Unassembled WGS sequence"/>
</dbReference>
<evidence type="ECO:0000313" key="2">
    <source>
        <dbReference type="EMBL" id="SEA20724.1"/>
    </source>
</evidence>
<accession>A0A1H3ZBG8</accession>
<keyword evidence="1" id="KW-0472">Membrane</keyword>
<dbReference type="EMBL" id="FNQT01000003">
    <property type="protein sequence ID" value="SEA20724.1"/>
    <property type="molecule type" value="Genomic_DNA"/>
</dbReference>
<sequence length="83" mass="8501">MKSPSSASRTSTLTVFGLLVVGIVSLSAAAFPADSLFRDVTVLDLLSGVSPFDLPSLAYTTALVLVGFAATLIGLSLLSARLE</sequence>
<name>A0A1H3ZBG8_9EURY</name>
<reference evidence="2 3" key="1">
    <citation type="submission" date="2016-10" db="EMBL/GenBank/DDBJ databases">
        <authorList>
            <person name="de Groot N.N."/>
        </authorList>
    </citation>
    <scope>NUCLEOTIDE SEQUENCE [LARGE SCALE GENOMIC DNA]</scope>
    <source>
        <strain evidence="2 3">CGMCC 1.8712</strain>
    </source>
</reference>
<keyword evidence="1" id="KW-1133">Transmembrane helix</keyword>
<evidence type="ECO:0000256" key="1">
    <source>
        <dbReference type="SAM" id="Phobius"/>
    </source>
</evidence>
<feature type="transmembrane region" description="Helical" evidence="1">
    <location>
        <begin position="56"/>
        <end position="78"/>
    </location>
</feature>
<protein>
    <submittedName>
        <fullName evidence="2">Uncharacterized protein</fullName>
    </submittedName>
</protein>